<keyword evidence="4" id="KW-1185">Reference proteome</keyword>
<keyword evidence="1" id="KW-0732">Signal</keyword>
<dbReference type="Gene3D" id="2.40.128.520">
    <property type="match status" value="1"/>
</dbReference>
<accession>A0ABM5N6V5</accession>
<dbReference type="PANTHER" id="PTHR36919">
    <property type="entry name" value="BLR1215 PROTEIN"/>
    <property type="match status" value="1"/>
</dbReference>
<evidence type="ECO:0000259" key="2">
    <source>
        <dbReference type="Pfam" id="PF09917"/>
    </source>
</evidence>
<dbReference type="Pfam" id="PF09917">
    <property type="entry name" value="DUF2147"/>
    <property type="match status" value="1"/>
</dbReference>
<gene>
    <name evidence="3" type="ordered locus">Emtol_4051</name>
</gene>
<evidence type="ECO:0000313" key="4">
    <source>
        <dbReference type="Proteomes" id="UP000002875"/>
    </source>
</evidence>
<sequence length="143" mass="16158">MSMKKSLSIIAFLLFSSLSFAQDITQGTWYNEEKTGKIQFFKQGEKIFGKIVWLKEPNENGKPRLDKENPDSKLKTRPLLGLINLKNFENTGKGVWENGEVYDPKNGKTYSCKMTLASPTQLDVRGFIGISLIGRTSKFTKAD</sequence>
<proteinExistence type="predicted"/>
<dbReference type="PANTHER" id="PTHR36919:SF2">
    <property type="entry name" value="BLL6627 PROTEIN"/>
    <property type="match status" value="1"/>
</dbReference>
<name>A0ABM5N6V5_EMTOG</name>
<dbReference type="EMBL" id="CP002961">
    <property type="protein sequence ID" value="AFK05176.1"/>
    <property type="molecule type" value="Genomic_DNA"/>
</dbReference>
<evidence type="ECO:0000256" key="1">
    <source>
        <dbReference type="SAM" id="SignalP"/>
    </source>
</evidence>
<evidence type="ECO:0000313" key="3">
    <source>
        <dbReference type="EMBL" id="AFK05176.1"/>
    </source>
</evidence>
<feature type="signal peptide" evidence="1">
    <location>
        <begin position="1"/>
        <end position="21"/>
    </location>
</feature>
<organism evidence="3 4">
    <name type="scientific">Emticicia oligotrophica (strain DSM 17448 / CIP 109782 / MTCC 6937 / GPTSA100-15)</name>
    <dbReference type="NCBI Taxonomy" id="929562"/>
    <lineage>
        <taxon>Bacteria</taxon>
        <taxon>Pseudomonadati</taxon>
        <taxon>Bacteroidota</taxon>
        <taxon>Cytophagia</taxon>
        <taxon>Cytophagales</taxon>
        <taxon>Leadbetterellaceae</taxon>
        <taxon>Emticicia</taxon>
    </lineage>
</organism>
<reference evidence="3 4" key="1">
    <citation type="submission" date="2011-07" db="EMBL/GenBank/DDBJ databases">
        <title>The complete genome of chromosome of Emticicia oligotrophica DSM 17448.</title>
        <authorList>
            <consortium name="US DOE Joint Genome Institute (JGI-PGF)"/>
            <person name="Lucas S."/>
            <person name="Han J."/>
            <person name="Lapidus A."/>
            <person name="Bruce D."/>
            <person name="Goodwin L."/>
            <person name="Pitluck S."/>
            <person name="Peters L."/>
            <person name="Kyrpides N."/>
            <person name="Mavromatis K."/>
            <person name="Ivanova N."/>
            <person name="Ovchinnikova G."/>
            <person name="Teshima H."/>
            <person name="Detter J.C."/>
            <person name="Tapia R."/>
            <person name="Han C."/>
            <person name="Land M."/>
            <person name="Hauser L."/>
            <person name="Markowitz V."/>
            <person name="Cheng J.-F."/>
            <person name="Hugenholtz P."/>
            <person name="Woyke T."/>
            <person name="Wu D."/>
            <person name="Tindall B."/>
            <person name="Pomrenke H."/>
            <person name="Brambilla E."/>
            <person name="Klenk H.-P."/>
            <person name="Eisen J.A."/>
        </authorList>
    </citation>
    <scope>NUCLEOTIDE SEQUENCE [LARGE SCALE GENOMIC DNA]</scope>
    <source>
        <strain evidence="3 4">DSM 17448</strain>
    </source>
</reference>
<feature type="domain" description="DUF2147" evidence="2">
    <location>
        <begin position="27"/>
        <end position="141"/>
    </location>
</feature>
<dbReference type="InterPro" id="IPR019223">
    <property type="entry name" value="DUF2147"/>
</dbReference>
<feature type="chain" id="PRO_5046648275" description="DUF2147 domain-containing protein" evidence="1">
    <location>
        <begin position="22"/>
        <end position="143"/>
    </location>
</feature>
<dbReference type="Proteomes" id="UP000002875">
    <property type="component" value="Chromosome"/>
</dbReference>
<protein>
    <recommendedName>
        <fullName evidence="2">DUF2147 domain-containing protein</fullName>
    </recommendedName>
</protein>